<proteinExistence type="evidence at transcript level"/>
<sequence>MSDFSLHTSVDGGFFREDNGRKFQAHNDDYVLPADQQELDRLDHQHYGFKARQGGKNYLAPIKAVLGNDGRGKRILDVGTGSGIWAIEMAQEYPAAEVVGLDLAPVQKETVPENCRFEIDDASKGLPFPDGTFDVVHARLLTVGIRHWRGLVNDMVRVLQPGGLAVLVEMDGMLRLDGDIPLEQQREVAPGYTKFCDYLDMAIVKRGLDNLAGGSTIPQALAQHPDLQDLEQVYAPLPFWPWSEDPQMREAGRIMLGDSAEVPHACRLFIVDACEISMQQYDEVTRGWFHDLGREGVHSILPIWHNWAFKKVP</sequence>
<dbReference type="InterPro" id="IPR029063">
    <property type="entry name" value="SAM-dependent_MTases_sf"/>
</dbReference>
<organism evidence="1">
    <name type="scientific">Tremella fuciformis</name>
    <dbReference type="NCBI Taxonomy" id="64657"/>
    <lineage>
        <taxon>Eukaryota</taxon>
        <taxon>Fungi</taxon>
        <taxon>Dikarya</taxon>
        <taxon>Basidiomycota</taxon>
        <taxon>Agaricomycotina</taxon>
        <taxon>Tremellomycetes</taxon>
        <taxon>Tremellales</taxon>
        <taxon>Tremellaceae</taxon>
        <taxon>Tremella</taxon>
    </lineage>
</organism>
<reference evidence="1" key="1">
    <citation type="submission" date="2010-02" db="EMBL/GenBank/DDBJ databases">
        <authorList>
            <person name="Xie B."/>
            <person name="Huang X."/>
            <person name="Deng Y."/>
        </authorList>
    </citation>
    <scope>NUCLEOTIDE SEQUENCE</scope>
</reference>
<protein>
    <submittedName>
        <fullName evidence="1">AdoMet-MTases</fullName>
    </submittedName>
</protein>
<accession>D5KY51</accession>
<dbReference type="Pfam" id="PF13489">
    <property type="entry name" value="Methyltransf_23"/>
    <property type="match status" value="1"/>
</dbReference>
<dbReference type="Gene3D" id="3.40.50.150">
    <property type="entry name" value="Vaccinia Virus protein VP39"/>
    <property type="match status" value="1"/>
</dbReference>
<dbReference type="AlphaFoldDB" id="D5KY51"/>
<name>D5KY51_9TREE</name>
<dbReference type="CDD" id="cd02440">
    <property type="entry name" value="AdoMet_MTases"/>
    <property type="match status" value="1"/>
</dbReference>
<evidence type="ECO:0000313" key="1">
    <source>
        <dbReference type="EMBL" id="ADE10096.1"/>
    </source>
</evidence>
<dbReference type="PANTHER" id="PTHR43591">
    <property type="entry name" value="METHYLTRANSFERASE"/>
    <property type="match status" value="1"/>
</dbReference>
<dbReference type="GO" id="GO:0008168">
    <property type="term" value="F:methyltransferase activity"/>
    <property type="evidence" value="ECO:0007669"/>
    <property type="project" value="TreeGrafter"/>
</dbReference>
<dbReference type="SUPFAM" id="SSF53335">
    <property type="entry name" value="S-adenosyl-L-methionine-dependent methyltransferases"/>
    <property type="match status" value="1"/>
</dbReference>
<dbReference type="PANTHER" id="PTHR43591:SF24">
    <property type="entry name" value="2-METHOXY-6-POLYPRENYL-1,4-BENZOQUINOL METHYLASE, MITOCHONDRIAL"/>
    <property type="match status" value="1"/>
</dbReference>
<dbReference type="EMBL" id="GU723651">
    <property type="protein sequence ID" value="ADE10096.1"/>
    <property type="molecule type" value="mRNA"/>
</dbReference>